<evidence type="ECO:0000313" key="2">
    <source>
        <dbReference type="Proteomes" id="UP000027161"/>
    </source>
</evidence>
<gene>
    <name evidence="1" type="ORF">REISMN_05800</name>
</gene>
<organism evidence="1 2">
    <name type="scientific">Rickettsia tamurae subsp. buchneri</name>
    <dbReference type="NCBI Taxonomy" id="1462938"/>
    <lineage>
        <taxon>Bacteria</taxon>
        <taxon>Pseudomonadati</taxon>
        <taxon>Pseudomonadota</taxon>
        <taxon>Alphaproteobacteria</taxon>
        <taxon>Rickettsiales</taxon>
        <taxon>Rickettsiaceae</taxon>
        <taxon>Rickettsieae</taxon>
        <taxon>Rickettsia</taxon>
        <taxon>spotted fever group</taxon>
    </lineage>
</organism>
<proteinExistence type="predicted"/>
<dbReference type="EMBL" id="JFKF01000122">
    <property type="protein sequence ID" value="KDO02658.1"/>
    <property type="molecule type" value="Genomic_DNA"/>
</dbReference>
<comment type="caution">
    <text evidence="1">The sequence shown here is derived from an EMBL/GenBank/DDBJ whole genome shotgun (WGS) entry which is preliminary data.</text>
</comment>
<accession>A0A8E0WL51</accession>
<keyword evidence="2" id="KW-1185">Reference proteome</keyword>
<reference evidence="1 2" key="1">
    <citation type="submission" date="2014-02" db="EMBL/GenBank/DDBJ databases">
        <title>Draft genome sequence of Rickettsia buchneri sp. nov. ISO7T.</title>
        <authorList>
            <person name="Felsheim R.F."/>
            <person name="Kurtti T.J."/>
            <person name="Munderloh U.G."/>
        </authorList>
    </citation>
    <scope>NUCLEOTIDE SEQUENCE [LARGE SCALE GENOMIC DNA]</scope>
    <source>
        <strain evidence="1 2">ISO7</strain>
    </source>
</reference>
<evidence type="ECO:0000313" key="1">
    <source>
        <dbReference type="EMBL" id="KDO02658.1"/>
    </source>
</evidence>
<protein>
    <submittedName>
        <fullName evidence="1">Uncharacterized protein</fullName>
    </submittedName>
</protein>
<dbReference type="Proteomes" id="UP000027161">
    <property type="component" value="Unassembled WGS sequence"/>
</dbReference>
<sequence>MPQENSNPSYTSQAFLTNAYKQLNELKKLSSNNIRTLMQDFYKIEKAFKCALFTGNNNACEGLVELYDEIIKKCLIMNFKI</sequence>
<dbReference type="AlphaFoldDB" id="A0A8E0WL51"/>
<dbReference type="RefSeq" id="WP_037214289.1">
    <property type="nucleotide sequence ID" value="NZ_CP113531.1"/>
</dbReference>
<name>A0A8E0WL51_9RICK</name>